<dbReference type="AlphaFoldDB" id="A0AA38GEM1"/>
<feature type="non-terminal residue" evidence="2">
    <location>
        <position position="59"/>
    </location>
</feature>
<name>A0AA38GEM1_TAXCH</name>
<organism evidence="2 3">
    <name type="scientific">Taxus chinensis</name>
    <name type="common">Chinese yew</name>
    <name type="synonym">Taxus wallichiana var. chinensis</name>
    <dbReference type="NCBI Taxonomy" id="29808"/>
    <lineage>
        <taxon>Eukaryota</taxon>
        <taxon>Viridiplantae</taxon>
        <taxon>Streptophyta</taxon>
        <taxon>Embryophyta</taxon>
        <taxon>Tracheophyta</taxon>
        <taxon>Spermatophyta</taxon>
        <taxon>Pinopsida</taxon>
        <taxon>Pinidae</taxon>
        <taxon>Conifers II</taxon>
        <taxon>Cupressales</taxon>
        <taxon>Taxaceae</taxon>
        <taxon>Taxus</taxon>
    </lineage>
</organism>
<accession>A0AA38GEM1</accession>
<evidence type="ECO:0000313" key="3">
    <source>
        <dbReference type="Proteomes" id="UP000824469"/>
    </source>
</evidence>
<keyword evidence="1" id="KW-0175">Coiled coil</keyword>
<dbReference type="Proteomes" id="UP000824469">
    <property type="component" value="Unassembled WGS sequence"/>
</dbReference>
<proteinExistence type="predicted"/>
<protein>
    <submittedName>
        <fullName evidence="2">Uncharacterized protein</fullName>
    </submittedName>
</protein>
<comment type="caution">
    <text evidence="2">The sequence shown here is derived from an EMBL/GenBank/DDBJ whole genome shotgun (WGS) entry which is preliminary data.</text>
</comment>
<feature type="coiled-coil region" evidence="1">
    <location>
        <begin position="20"/>
        <end position="47"/>
    </location>
</feature>
<sequence>MVWWAGQRAARIAQPAQPDLADVTAERDQLRGQVQLLQGQLATAQAQIGVLQGQLAQAQ</sequence>
<keyword evidence="3" id="KW-1185">Reference proteome</keyword>
<gene>
    <name evidence="2" type="ORF">KI387_015131</name>
</gene>
<dbReference type="EMBL" id="JAHRHJ020000003">
    <property type="protein sequence ID" value="KAH9320492.1"/>
    <property type="molecule type" value="Genomic_DNA"/>
</dbReference>
<evidence type="ECO:0000313" key="2">
    <source>
        <dbReference type="EMBL" id="KAH9320492.1"/>
    </source>
</evidence>
<reference evidence="2 3" key="1">
    <citation type="journal article" date="2021" name="Nat. Plants">
        <title>The Taxus genome provides insights into paclitaxel biosynthesis.</title>
        <authorList>
            <person name="Xiong X."/>
            <person name="Gou J."/>
            <person name="Liao Q."/>
            <person name="Li Y."/>
            <person name="Zhou Q."/>
            <person name="Bi G."/>
            <person name="Li C."/>
            <person name="Du R."/>
            <person name="Wang X."/>
            <person name="Sun T."/>
            <person name="Guo L."/>
            <person name="Liang H."/>
            <person name="Lu P."/>
            <person name="Wu Y."/>
            <person name="Zhang Z."/>
            <person name="Ro D.K."/>
            <person name="Shang Y."/>
            <person name="Huang S."/>
            <person name="Yan J."/>
        </authorList>
    </citation>
    <scope>NUCLEOTIDE SEQUENCE [LARGE SCALE GENOMIC DNA]</scope>
    <source>
        <strain evidence="2">Ta-2019</strain>
    </source>
</reference>
<evidence type="ECO:0000256" key="1">
    <source>
        <dbReference type="SAM" id="Coils"/>
    </source>
</evidence>